<accession>A0A1H0KS33</accession>
<evidence type="ECO:0000313" key="1">
    <source>
        <dbReference type="EMBL" id="SDO58593.1"/>
    </source>
</evidence>
<organism evidence="1 2">
    <name type="scientific">Pseudomonas arsenicoxydans</name>
    <dbReference type="NCBI Taxonomy" id="702115"/>
    <lineage>
        <taxon>Bacteria</taxon>
        <taxon>Pseudomonadati</taxon>
        <taxon>Pseudomonadota</taxon>
        <taxon>Gammaproteobacteria</taxon>
        <taxon>Pseudomonadales</taxon>
        <taxon>Pseudomonadaceae</taxon>
        <taxon>Pseudomonas</taxon>
    </lineage>
</organism>
<reference evidence="1 2" key="1">
    <citation type="submission" date="2016-10" db="EMBL/GenBank/DDBJ databases">
        <authorList>
            <person name="de Groot N.N."/>
        </authorList>
    </citation>
    <scope>NUCLEOTIDE SEQUENCE [LARGE SCALE GENOMIC DNA]</scope>
    <source>
        <strain evidence="1 2">CECT 7543</strain>
    </source>
</reference>
<sequence length="37" mass="4146">MQAASERNLADGDISYLVDLVSQIVRTDFDYQTTIPV</sequence>
<protein>
    <submittedName>
        <fullName evidence="1">Uncharacterized protein</fullName>
    </submittedName>
</protein>
<proteinExistence type="predicted"/>
<dbReference type="Proteomes" id="UP000198827">
    <property type="component" value="Chromosome I"/>
</dbReference>
<dbReference type="AlphaFoldDB" id="A0A1H0KS33"/>
<dbReference type="EMBL" id="LT629705">
    <property type="protein sequence ID" value="SDO58593.1"/>
    <property type="molecule type" value="Genomic_DNA"/>
</dbReference>
<name>A0A1H0KS33_9PSED</name>
<evidence type="ECO:0000313" key="2">
    <source>
        <dbReference type="Proteomes" id="UP000198827"/>
    </source>
</evidence>
<gene>
    <name evidence="1" type="ORF">SAMN04489798_3332</name>
</gene>